<accession>A0A918FKS8</accession>
<proteinExistence type="predicted"/>
<dbReference type="RefSeq" id="WP_229911381.1">
    <property type="nucleotide sequence ID" value="NZ_BMSX01000023.1"/>
</dbReference>
<dbReference type="Proteomes" id="UP000658320">
    <property type="component" value="Unassembled WGS sequence"/>
</dbReference>
<evidence type="ECO:0000313" key="2">
    <source>
        <dbReference type="Proteomes" id="UP000658320"/>
    </source>
</evidence>
<gene>
    <name evidence="1" type="ORF">GCM10010251_76080</name>
</gene>
<organism evidence="1 2">
    <name type="scientific">Streptomyces aurantiogriseus</name>
    <dbReference type="NCBI Taxonomy" id="66870"/>
    <lineage>
        <taxon>Bacteria</taxon>
        <taxon>Bacillati</taxon>
        <taxon>Actinomycetota</taxon>
        <taxon>Actinomycetes</taxon>
        <taxon>Kitasatosporales</taxon>
        <taxon>Streptomycetaceae</taxon>
        <taxon>Streptomyces</taxon>
    </lineage>
</organism>
<reference evidence="1" key="1">
    <citation type="journal article" date="2014" name="Int. J. Syst. Evol. Microbiol.">
        <title>Complete genome sequence of Corynebacterium casei LMG S-19264T (=DSM 44701T), isolated from a smear-ripened cheese.</title>
        <authorList>
            <consortium name="US DOE Joint Genome Institute (JGI-PGF)"/>
            <person name="Walter F."/>
            <person name="Albersmeier A."/>
            <person name="Kalinowski J."/>
            <person name="Ruckert C."/>
        </authorList>
    </citation>
    <scope>NUCLEOTIDE SEQUENCE</scope>
    <source>
        <strain evidence="1">JCM 4346</strain>
    </source>
</reference>
<evidence type="ECO:0000313" key="1">
    <source>
        <dbReference type="EMBL" id="GGR47807.1"/>
    </source>
</evidence>
<name>A0A918FKS8_9ACTN</name>
<reference evidence="1" key="2">
    <citation type="submission" date="2020-09" db="EMBL/GenBank/DDBJ databases">
        <authorList>
            <person name="Sun Q."/>
            <person name="Ohkuma M."/>
        </authorList>
    </citation>
    <scope>NUCLEOTIDE SEQUENCE</scope>
    <source>
        <strain evidence="1">JCM 4346</strain>
    </source>
</reference>
<dbReference type="AlphaFoldDB" id="A0A918FKS8"/>
<comment type="caution">
    <text evidence="1">The sequence shown here is derived from an EMBL/GenBank/DDBJ whole genome shotgun (WGS) entry which is preliminary data.</text>
</comment>
<protein>
    <submittedName>
        <fullName evidence="1">Uncharacterized protein</fullName>
    </submittedName>
</protein>
<sequence>MFSYLAAALPAGASPATRLIALQCALRMNASMRVSLSLGLLRSLRLGGNPSPWQELEQARWLCLTPGRETGEVAAVLLDDALLGQAPTRPDRCHAADWAVRAGCPSRAGVLGPLLQVVSVYLTSHSHPETGQGLNEADRTARECGIQPAELPHVLEQLAALGLLDSWRIAADTEDLGWAMRSPQ</sequence>
<keyword evidence="2" id="KW-1185">Reference proteome</keyword>
<dbReference type="EMBL" id="BMSX01000023">
    <property type="protein sequence ID" value="GGR47807.1"/>
    <property type="molecule type" value="Genomic_DNA"/>
</dbReference>